<feature type="chain" id="PRO_5036403843" evidence="12">
    <location>
        <begin position="33"/>
        <end position="326"/>
    </location>
</feature>
<protein>
    <submittedName>
        <fullName evidence="15">Uncharacterized protein</fullName>
    </submittedName>
</protein>
<evidence type="ECO:0000256" key="5">
    <source>
        <dbReference type="ARBA" id="ARBA00022692"/>
    </source>
</evidence>
<reference evidence="15" key="1">
    <citation type="submission" date="2020-11" db="EMBL/GenBank/DDBJ databases">
        <authorList>
            <person name="Tran Van P."/>
        </authorList>
    </citation>
    <scope>NUCLEOTIDE SEQUENCE</scope>
</reference>
<dbReference type="Gene3D" id="1.20.58.390">
    <property type="entry name" value="Neurotransmitter-gated ion-channel transmembrane domain"/>
    <property type="match status" value="1"/>
</dbReference>
<dbReference type="OrthoDB" id="6422395at2759"/>
<feature type="transmembrane region" description="Helical" evidence="11">
    <location>
        <begin position="239"/>
        <end position="263"/>
    </location>
</feature>
<dbReference type="InterPro" id="IPR036719">
    <property type="entry name" value="Neuro-gated_channel_TM_sf"/>
</dbReference>
<dbReference type="AlphaFoldDB" id="A0A7R9QS95"/>
<dbReference type="InterPro" id="IPR036734">
    <property type="entry name" value="Neur_chan_lig-bd_sf"/>
</dbReference>
<keyword evidence="5 11" id="KW-0812">Transmembrane</keyword>
<dbReference type="InterPro" id="IPR038050">
    <property type="entry name" value="Neuro_actylchol_rec"/>
</dbReference>
<dbReference type="Pfam" id="PF02932">
    <property type="entry name" value="Neur_chan_memb"/>
    <property type="match status" value="1"/>
</dbReference>
<evidence type="ECO:0000313" key="15">
    <source>
        <dbReference type="EMBL" id="CAD7656341.1"/>
    </source>
</evidence>
<accession>A0A7R9QS95</accession>
<evidence type="ECO:0000256" key="8">
    <source>
        <dbReference type="ARBA" id="ARBA00023065"/>
    </source>
</evidence>
<dbReference type="InterPro" id="IPR006201">
    <property type="entry name" value="Neur_channel"/>
</dbReference>
<keyword evidence="10" id="KW-0407">Ion channel</keyword>
<name>A0A7R9QS95_9ACAR</name>
<dbReference type="SUPFAM" id="SSF90112">
    <property type="entry name" value="Neurotransmitter-gated ion-channel transmembrane pore"/>
    <property type="match status" value="1"/>
</dbReference>
<dbReference type="CDD" id="cd19049">
    <property type="entry name" value="LGIC_TM_anion"/>
    <property type="match status" value="1"/>
</dbReference>
<dbReference type="PRINTS" id="PR00253">
    <property type="entry name" value="GABAARECEPTR"/>
</dbReference>
<evidence type="ECO:0000256" key="2">
    <source>
        <dbReference type="ARBA" id="ARBA00004236"/>
    </source>
</evidence>
<sequence length="326" mass="37444">MNIFLFHTMFSKHFLQFLLCCQSMTLFSLVLCEKTWKNIVPEDYNQDIAPSRPGQPVNVNVSMSVLSLKPDAGAAQSMVMDFFYHLHWYDHRLTVPATEKVTLGSEWKDKLWTPDTYFRNISQTIVDVRLVWDNFRIGSHVVLPEFEIIANSTGNCTKPFQGLGDYSCLYVIIHFQRYVGTYLIKRYVPSVLIVTMTFIGFWIPTQAAPARVALIITALLALIAQQIQREINISYTYALEVWTMVCVVFVFAALLEYAVAIGWPHTTPDPNGQQNRIAGNNRISKRLVAFVAPDQRNNEVDKYARVVFPTCFITAIFIYTITYYFL</sequence>
<feature type="transmembrane region" description="Helical" evidence="11">
    <location>
        <begin position="306"/>
        <end position="325"/>
    </location>
</feature>
<evidence type="ECO:0000256" key="4">
    <source>
        <dbReference type="ARBA" id="ARBA00022475"/>
    </source>
</evidence>
<organism evidence="15">
    <name type="scientific">Oppiella nova</name>
    <dbReference type="NCBI Taxonomy" id="334625"/>
    <lineage>
        <taxon>Eukaryota</taxon>
        <taxon>Metazoa</taxon>
        <taxon>Ecdysozoa</taxon>
        <taxon>Arthropoda</taxon>
        <taxon>Chelicerata</taxon>
        <taxon>Arachnida</taxon>
        <taxon>Acari</taxon>
        <taxon>Acariformes</taxon>
        <taxon>Sarcoptiformes</taxon>
        <taxon>Oribatida</taxon>
        <taxon>Brachypylina</taxon>
        <taxon>Oppioidea</taxon>
        <taxon>Oppiidae</taxon>
        <taxon>Oppiella</taxon>
    </lineage>
</organism>
<dbReference type="Proteomes" id="UP000728032">
    <property type="component" value="Unassembled WGS sequence"/>
</dbReference>
<evidence type="ECO:0000256" key="9">
    <source>
        <dbReference type="ARBA" id="ARBA00023136"/>
    </source>
</evidence>
<dbReference type="InterPro" id="IPR006029">
    <property type="entry name" value="Neurotrans-gated_channel_TM"/>
</dbReference>
<dbReference type="GO" id="GO:0004888">
    <property type="term" value="F:transmembrane signaling receptor activity"/>
    <property type="evidence" value="ECO:0007669"/>
    <property type="project" value="InterPro"/>
</dbReference>
<keyword evidence="6 12" id="KW-0732">Signal</keyword>
<dbReference type="EMBL" id="CAJPVJ010010963">
    <property type="protein sequence ID" value="CAG2173528.1"/>
    <property type="molecule type" value="Genomic_DNA"/>
</dbReference>
<feature type="domain" description="Neurotransmitter-gated ion-channel transmembrane" evidence="14">
    <location>
        <begin position="187"/>
        <end position="269"/>
    </location>
</feature>
<evidence type="ECO:0000259" key="14">
    <source>
        <dbReference type="Pfam" id="PF02932"/>
    </source>
</evidence>
<keyword evidence="7 11" id="KW-1133">Transmembrane helix</keyword>
<keyword evidence="9 11" id="KW-0472">Membrane</keyword>
<gene>
    <name evidence="15" type="ORF">ONB1V03_LOCUS12978</name>
</gene>
<dbReference type="GO" id="GO:0099095">
    <property type="term" value="F:ligand-gated monoatomic anion channel activity"/>
    <property type="evidence" value="ECO:0007669"/>
    <property type="project" value="UniProtKB-ARBA"/>
</dbReference>
<dbReference type="InterPro" id="IPR006028">
    <property type="entry name" value="GABAA/Glycine_rcpt"/>
</dbReference>
<dbReference type="PANTHER" id="PTHR18945">
    <property type="entry name" value="NEUROTRANSMITTER GATED ION CHANNEL"/>
    <property type="match status" value="1"/>
</dbReference>
<dbReference type="GO" id="GO:0005254">
    <property type="term" value="F:chloride channel activity"/>
    <property type="evidence" value="ECO:0007669"/>
    <property type="project" value="UniProtKB-ARBA"/>
</dbReference>
<feature type="transmembrane region" description="Helical" evidence="11">
    <location>
        <begin position="210"/>
        <end position="227"/>
    </location>
</feature>
<comment type="subcellular location">
    <subcellularLocation>
        <location evidence="2">Cell membrane</location>
    </subcellularLocation>
    <subcellularLocation>
        <location evidence="1">Membrane</location>
        <topology evidence="1">Multi-pass membrane protein</topology>
    </subcellularLocation>
</comment>
<keyword evidence="8" id="KW-0406">Ion transport</keyword>
<evidence type="ECO:0000256" key="7">
    <source>
        <dbReference type="ARBA" id="ARBA00022989"/>
    </source>
</evidence>
<evidence type="ECO:0000259" key="13">
    <source>
        <dbReference type="Pfam" id="PF02931"/>
    </source>
</evidence>
<dbReference type="InterPro" id="IPR006202">
    <property type="entry name" value="Neur_chan_lig-bd"/>
</dbReference>
<evidence type="ECO:0000256" key="1">
    <source>
        <dbReference type="ARBA" id="ARBA00004141"/>
    </source>
</evidence>
<evidence type="ECO:0000256" key="12">
    <source>
        <dbReference type="SAM" id="SignalP"/>
    </source>
</evidence>
<proteinExistence type="predicted"/>
<evidence type="ECO:0000256" key="6">
    <source>
        <dbReference type="ARBA" id="ARBA00022729"/>
    </source>
</evidence>
<dbReference type="GO" id="GO:0005886">
    <property type="term" value="C:plasma membrane"/>
    <property type="evidence" value="ECO:0007669"/>
    <property type="project" value="UniProtKB-SubCell"/>
</dbReference>
<evidence type="ECO:0000313" key="16">
    <source>
        <dbReference type="Proteomes" id="UP000728032"/>
    </source>
</evidence>
<dbReference type="Pfam" id="PF02931">
    <property type="entry name" value="Neur_chan_LBD"/>
    <property type="match status" value="1"/>
</dbReference>
<evidence type="ECO:0000256" key="11">
    <source>
        <dbReference type="SAM" id="Phobius"/>
    </source>
</evidence>
<feature type="signal peptide" evidence="12">
    <location>
        <begin position="1"/>
        <end position="32"/>
    </location>
</feature>
<dbReference type="Gene3D" id="2.70.170.10">
    <property type="entry name" value="Neurotransmitter-gated ion-channel ligand-binding domain"/>
    <property type="match status" value="1"/>
</dbReference>
<keyword evidence="3" id="KW-0813">Transport</keyword>
<evidence type="ECO:0000256" key="3">
    <source>
        <dbReference type="ARBA" id="ARBA00022448"/>
    </source>
</evidence>
<dbReference type="GO" id="GO:0005230">
    <property type="term" value="F:extracellular ligand-gated monoatomic ion channel activity"/>
    <property type="evidence" value="ECO:0007669"/>
    <property type="project" value="InterPro"/>
</dbReference>
<feature type="domain" description="Neurotransmitter-gated ion-channel ligand-binding" evidence="13">
    <location>
        <begin position="42"/>
        <end position="129"/>
    </location>
</feature>
<evidence type="ECO:0000256" key="10">
    <source>
        <dbReference type="ARBA" id="ARBA00023303"/>
    </source>
</evidence>
<keyword evidence="4" id="KW-1003">Cell membrane</keyword>
<keyword evidence="16" id="KW-1185">Reference proteome</keyword>
<dbReference type="SUPFAM" id="SSF63712">
    <property type="entry name" value="Nicotinic receptor ligand binding domain-like"/>
    <property type="match status" value="1"/>
</dbReference>
<dbReference type="EMBL" id="OC925788">
    <property type="protein sequence ID" value="CAD7656341.1"/>
    <property type="molecule type" value="Genomic_DNA"/>
</dbReference>